<gene>
    <name evidence="17" type="ORF">WR25_02774</name>
</gene>
<evidence type="ECO:0000256" key="8">
    <source>
        <dbReference type="ARBA" id="ARBA00023123"/>
    </source>
</evidence>
<dbReference type="InterPro" id="IPR051567">
    <property type="entry name" value="Unconventional_Myosin_ATPase"/>
</dbReference>
<dbReference type="Pfam" id="PF21989">
    <property type="entry name" value="RA_2"/>
    <property type="match status" value="2"/>
</dbReference>
<dbReference type="SMART" id="SM00242">
    <property type="entry name" value="MYSc"/>
    <property type="match status" value="1"/>
</dbReference>
<dbReference type="InterPro" id="IPR014352">
    <property type="entry name" value="FERM/acyl-CoA-bd_prot_sf"/>
</dbReference>
<keyword evidence="8 12" id="KW-0518">Myosin</keyword>
<dbReference type="Gene3D" id="2.30.30.40">
    <property type="entry name" value="SH3 Domains"/>
    <property type="match status" value="1"/>
</dbReference>
<feature type="domain" description="SH3" evidence="13">
    <location>
        <begin position="1462"/>
        <end position="1530"/>
    </location>
</feature>
<dbReference type="Gene3D" id="1.25.40.530">
    <property type="entry name" value="MyTH4 domain"/>
    <property type="match status" value="3"/>
</dbReference>
<dbReference type="SUPFAM" id="SSF47031">
    <property type="entry name" value="Second domain of FERM"/>
    <property type="match status" value="2"/>
</dbReference>
<dbReference type="InterPro" id="IPR038185">
    <property type="entry name" value="MyTH4_dom_sf"/>
</dbReference>
<dbReference type="SUPFAM" id="SSF52540">
    <property type="entry name" value="P-loop containing nucleoside triphosphate hydrolases"/>
    <property type="match status" value="1"/>
</dbReference>
<comment type="similarity">
    <text evidence="2 12">Belongs to the TRAFAC class myosin-kinesin ATPase superfamily. Myosin family.</text>
</comment>
<dbReference type="Gene3D" id="1.20.80.10">
    <property type="match status" value="2"/>
</dbReference>
<dbReference type="Gene3D" id="2.30.29.30">
    <property type="entry name" value="Pleckstrin-homology domain (PH domain)/Phosphotyrosine-binding domain (PTB)"/>
    <property type="match status" value="1"/>
</dbReference>
<dbReference type="GO" id="GO:0005524">
    <property type="term" value="F:ATP binding"/>
    <property type="evidence" value="ECO:0007669"/>
    <property type="project" value="UniProtKB-UniRule"/>
</dbReference>
<dbReference type="PROSITE" id="PS50057">
    <property type="entry name" value="FERM_3"/>
    <property type="match status" value="2"/>
</dbReference>
<dbReference type="InterPro" id="IPR019749">
    <property type="entry name" value="Band_41_domain"/>
</dbReference>
<dbReference type="GO" id="GO:0016459">
    <property type="term" value="C:myosin complex"/>
    <property type="evidence" value="ECO:0007669"/>
    <property type="project" value="UniProtKB-KW"/>
</dbReference>
<dbReference type="Gene3D" id="3.40.850.10">
    <property type="entry name" value="Kinesin motor domain"/>
    <property type="match status" value="1"/>
</dbReference>
<dbReference type="SMART" id="SM00295">
    <property type="entry name" value="B41"/>
    <property type="match status" value="2"/>
</dbReference>
<sequence length="1998" mass="228693">MVYVTKGDLIWIEPMQGQADSMPIGARVVDQDRGRLKVVDLDDSGNEQWLSAERKIRLMHPTSVQGVADMCQLGDYHQSAILRNLLIRYRERLIYTYVGSILLAVNPYQDIPIYTAEQIRMYKGKKIGELPPHIFAIGDNCFQNMVKTGCNQSIVISGESGAGKTESTKILLQFLATISGQHSWIEQQVLEANPILEAFGNAKTIRNDNSSRFGKYIEVHFTHLGNIEGARIENYLLEKSRIVAQQENERNYHIFYCLLAGLSAEERKDLDLAAASDYYYLVQGKTLRAEGRDDAADLAEIRSALKVLMFKEHEIWNIFKVLAAILHIGNVKFKANVIDNLESVNVCDAENIVRIAGLLQLREQDVIDSLTTRTMATRDERVVSRLAATQAIDARDSISKAVYSRLFSHILSRINDSIYKPNSNGLKRTSIGILDIFGFENFENNSFEQLCINYANEHLQQFFVQHIFKMEQKEYDEEEINWRHIRFTDNQVTLDLIADKPMSIMSLIDEESIFPKGTDKTMLAKLNSNHGKHEFYLKSKSDLQKIFGVNHYAGAVFYNSKGFLEKNRDTLSSDLVALMLSSKMPFVVRLFDDVCYDNAQRKKGATVSMQFRRSLDSLMLQLSQTQPFFIRCIKPNDFKRALVIDSELVVRQLRYSGMLDTIRIRRCGYPVRHLYASFVDRYRVLVNGIGPSHRVDCYAATKAICKKALGDDTDFQLGKTKVFLKEKDDLKLEQEYYRKLHERATVIQKQVRGWLQRRQFRKKKEAAVKIQKIWRGYAARKKYQQILNGICRLQAILRTRRLMLHYQSLRALIINFQAQCKGCLIRRELTEMKKKGEKRAMSPEREEPVKIEEIKEDELVGQLFDFLPSDKDSVEDESHSTLRSQPATQLIETPPLEDFSKFQFGKFAATFFLGQATSSHVKKPLTVALLAHNDQRNQKSALALWITILRFMGDLPDVKQSTNAEANDKTAVMNRLYTTLGRNYSWRQEEEAANAKAMKKGGMGKLISMTLKRKSGTSELTMSESSDSSCSSLNSLLEGKQMSSLEKLHFIIGMGILKEDLRDEIYCQLCKQLTENSSKLSAARGWILLSLCVGCFAPSEKFINYLYCFIREKGPSGTGYASYIEQRLRRTQKNGTRHQPPSYVELQANKSKKPVVLAITLMDGSVKTVHADSASTSKEVCTLLAEKIGLTDSFGFSLYIALFDKVSSLGSGGDHVLDAISQCEQYAKELGKQERNAPWRLFFRKEIFVPWHDSKIDAVSTNLIYQQIIRGIKYGEYRCDKEEDLAALIAQQHYIDGGTLQVDKLEASIAAYLPDFEMNGKQQLTQEKWVQAVMHQYRKKFTGRQPSPLEVKEDVVSFAKFKWPLLFSRFYEALKFAGPPLPKNEVILAVNWTGLYVVNDREQVLLEFTYPHISSIRFCKGKRRGTDTVVISTVGAEEYSFQSPNADDVVQLVNEFIDGLKKRSKYLLAIKAQKDSENESYLQFEKGDLLILIDGYNGASLLRENVVKGENAQTCLIGLIRSENVYVLPSLMKPSRNVLDLFPKDIEMNADALNNNNKMVSIERDGEPHTLRLFAESNFREPGKRVSLMTLRKREAQTEKWKFSREPLEHPLLKKLEGREDACRAAVDSYLCILKYMGDVPTKRSRLGTELTDRIFKPAINMEVLRDELYCQLMKQLTSNPSIVSEERGWELLWLAAGLFAPSPSLLKEVSLFLKSRPHPIALDCHNRMQKLAKYAIFRKFPVIVAIFRGGSRKYPPHLVEVEAIQHKTTQIFHRVFFPDHSDEAIEVDSATRARDFATRITQRLHIKNSAGFSLFVKIKEKVLAVPEQEFFFDFVRQLSDWVQTNYQASYNPKESPIVPINYQVFFMRKLWKNVAPGEDPRADIIFHYYQECPKYLLGYHKTTKQDVILLAALILRAITKDNKNAPLAQIPQLINDLIPKNMVKLHNTNEWKKIISSAYTPVEHLSSDQAKIDFLRYISKWPTFGSAFFPVSLEHES</sequence>
<dbReference type="InterPro" id="IPR000857">
    <property type="entry name" value="MyTH4_dom"/>
</dbReference>
<dbReference type="PANTHER" id="PTHR22692">
    <property type="entry name" value="MYOSIN VII, XV"/>
    <property type="match status" value="1"/>
</dbReference>
<dbReference type="SMART" id="SM00015">
    <property type="entry name" value="IQ"/>
    <property type="match status" value="3"/>
</dbReference>
<dbReference type="PROSITE" id="PS51016">
    <property type="entry name" value="MYTH4"/>
    <property type="match status" value="2"/>
</dbReference>
<evidence type="ECO:0000256" key="11">
    <source>
        <dbReference type="PROSITE-ProRule" id="PRU00192"/>
    </source>
</evidence>
<dbReference type="InterPro" id="IPR057130">
    <property type="entry name" value="Myosin_VII_N"/>
</dbReference>
<dbReference type="PROSITE" id="PS51456">
    <property type="entry name" value="MYOSIN_MOTOR"/>
    <property type="match status" value="1"/>
</dbReference>
<keyword evidence="18" id="KW-1185">Reference proteome</keyword>
<dbReference type="STRING" id="2018661.A0A2A2L5M9"/>
<dbReference type="InterPro" id="IPR036961">
    <property type="entry name" value="Kinesin_motor_dom_sf"/>
</dbReference>
<keyword evidence="9 12" id="KW-0505">Motor protein</keyword>
<feature type="domain" description="Myosin motor" evidence="16">
    <location>
        <begin position="65"/>
        <end position="737"/>
    </location>
</feature>
<proteinExistence type="inferred from homology"/>
<dbReference type="OrthoDB" id="6108017at2759"/>
<dbReference type="Pfam" id="PF21998">
    <property type="entry name" value="FERM_C1_MyoVII"/>
    <property type="match status" value="1"/>
</dbReference>
<evidence type="ECO:0000256" key="4">
    <source>
        <dbReference type="ARBA" id="ARBA00022490"/>
    </source>
</evidence>
<dbReference type="Gene3D" id="1.10.10.820">
    <property type="match status" value="1"/>
</dbReference>
<keyword evidence="10 12" id="KW-0009">Actin-binding</keyword>
<evidence type="ECO:0000313" key="18">
    <source>
        <dbReference type="Proteomes" id="UP000218231"/>
    </source>
</evidence>
<dbReference type="SMART" id="SM00139">
    <property type="entry name" value="MyTH4"/>
    <property type="match status" value="2"/>
</dbReference>
<dbReference type="InterPro" id="IPR027417">
    <property type="entry name" value="P-loop_NTPase"/>
</dbReference>
<dbReference type="PROSITE" id="PS50002">
    <property type="entry name" value="SH3"/>
    <property type="match status" value="1"/>
</dbReference>
<comment type="subcellular location">
    <subcellularLocation>
        <location evidence="1">Cytoplasm</location>
    </subcellularLocation>
</comment>
<dbReference type="InterPro" id="IPR035963">
    <property type="entry name" value="FERM_2"/>
</dbReference>
<feature type="binding site" evidence="12">
    <location>
        <begin position="158"/>
        <end position="165"/>
    </location>
    <ligand>
        <name>ATP</name>
        <dbReference type="ChEBI" id="CHEBI:30616"/>
    </ligand>
</feature>
<evidence type="ECO:0000256" key="5">
    <source>
        <dbReference type="ARBA" id="ARBA00022737"/>
    </source>
</evidence>
<evidence type="ECO:0000313" key="17">
    <source>
        <dbReference type="EMBL" id="PAV81571.1"/>
    </source>
</evidence>
<comment type="caution">
    <text evidence="17">The sequence shown here is derived from an EMBL/GenBank/DDBJ whole genome shotgun (WGS) entry which is preliminary data.</text>
</comment>
<dbReference type="InterPro" id="IPR029071">
    <property type="entry name" value="Ubiquitin-like_domsf"/>
</dbReference>
<keyword evidence="6 12" id="KW-0547">Nucleotide-binding</keyword>
<evidence type="ECO:0000256" key="10">
    <source>
        <dbReference type="ARBA" id="ARBA00023203"/>
    </source>
</evidence>
<keyword evidence="3 11" id="KW-0728">SH3 domain</keyword>
<dbReference type="Gene3D" id="1.20.5.190">
    <property type="match status" value="1"/>
</dbReference>
<dbReference type="GO" id="GO:0003774">
    <property type="term" value="F:cytoskeletal motor activity"/>
    <property type="evidence" value="ECO:0007669"/>
    <property type="project" value="UniProtKB-UniRule"/>
</dbReference>
<evidence type="ECO:0008006" key="19">
    <source>
        <dbReference type="Google" id="ProtNLM"/>
    </source>
</evidence>
<dbReference type="PANTHER" id="PTHR22692:SF33">
    <property type="entry name" value="MYOSIN"/>
    <property type="match status" value="1"/>
</dbReference>
<dbReference type="Proteomes" id="UP000218231">
    <property type="component" value="Unassembled WGS sequence"/>
</dbReference>
<dbReference type="CDD" id="cd14473">
    <property type="entry name" value="FERM_B-lobe"/>
    <property type="match status" value="2"/>
</dbReference>
<dbReference type="Gene3D" id="1.20.58.530">
    <property type="match status" value="1"/>
</dbReference>
<feature type="domain" description="MyTH4" evidence="15">
    <location>
        <begin position="920"/>
        <end position="1150"/>
    </location>
</feature>
<name>A0A2A2L5M9_9BILA</name>
<feature type="region of interest" description="Actin-binding" evidence="12">
    <location>
        <begin position="615"/>
        <end position="637"/>
    </location>
</feature>
<dbReference type="InterPro" id="IPR001452">
    <property type="entry name" value="SH3_domain"/>
</dbReference>
<evidence type="ECO:0000256" key="2">
    <source>
        <dbReference type="ARBA" id="ARBA00008314"/>
    </source>
</evidence>
<dbReference type="CDD" id="cd01381">
    <property type="entry name" value="MYSc_Myo7"/>
    <property type="match status" value="1"/>
</dbReference>
<feature type="domain" description="MyTH4" evidence="15">
    <location>
        <begin position="1603"/>
        <end position="1766"/>
    </location>
</feature>
<accession>A0A2A2L5M9</accession>
<evidence type="ECO:0000259" key="15">
    <source>
        <dbReference type="PROSITE" id="PS51016"/>
    </source>
</evidence>
<dbReference type="Gene3D" id="3.10.20.90">
    <property type="entry name" value="Phosphatidylinositol 3-kinase Catalytic Subunit, Chain A, domain 1"/>
    <property type="match status" value="2"/>
</dbReference>
<dbReference type="Pfam" id="PF00063">
    <property type="entry name" value="Myosin_head"/>
    <property type="match status" value="1"/>
</dbReference>
<dbReference type="Pfam" id="PF00784">
    <property type="entry name" value="MyTH4"/>
    <property type="match status" value="2"/>
</dbReference>
<feature type="domain" description="FERM" evidence="14">
    <location>
        <begin position="1772"/>
        <end position="1998"/>
    </location>
</feature>
<reference evidence="17 18" key="1">
    <citation type="journal article" date="2017" name="Curr. Biol.">
        <title>Genome architecture and evolution of a unichromosomal asexual nematode.</title>
        <authorList>
            <person name="Fradin H."/>
            <person name="Zegar C."/>
            <person name="Gutwein M."/>
            <person name="Lucas J."/>
            <person name="Kovtun M."/>
            <person name="Corcoran D."/>
            <person name="Baugh L.R."/>
            <person name="Kiontke K."/>
            <person name="Gunsalus K."/>
            <person name="Fitch D.H."/>
            <person name="Piano F."/>
        </authorList>
    </citation>
    <scope>NUCLEOTIDE SEQUENCE [LARGE SCALE GENOMIC DNA]</scope>
    <source>
        <strain evidence="17">PF1309</strain>
    </source>
</reference>
<dbReference type="InterPro" id="IPR041793">
    <property type="entry name" value="MyoVII_FERM_C1"/>
</dbReference>
<keyword evidence="7 12" id="KW-0067">ATP-binding</keyword>
<evidence type="ECO:0000259" key="16">
    <source>
        <dbReference type="PROSITE" id="PS51456"/>
    </source>
</evidence>
<dbReference type="Pfam" id="PF24123">
    <property type="entry name" value="Myosin_VII_N"/>
    <property type="match status" value="1"/>
</dbReference>
<dbReference type="PROSITE" id="PS50096">
    <property type="entry name" value="IQ"/>
    <property type="match status" value="3"/>
</dbReference>
<evidence type="ECO:0000256" key="3">
    <source>
        <dbReference type="ARBA" id="ARBA00022443"/>
    </source>
</evidence>
<evidence type="ECO:0000256" key="9">
    <source>
        <dbReference type="ARBA" id="ARBA00023175"/>
    </source>
</evidence>
<dbReference type="InterPro" id="IPR011993">
    <property type="entry name" value="PH-like_dom_sf"/>
</dbReference>
<dbReference type="InterPro" id="IPR000299">
    <property type="entry name" value="FERM_domain"/>
</dbReference>
<organism evidence="17 18">
    <name type="scientific">Diploscapter pachys</name>
    <dbReference type="NCBI Taxonomy" id="2018661"/>
    <lineage>
        <taxon>Eukaryota</taxon>
        <taxon>Metazoa</taxon>
        <taxon>Ecdysozoa</taxon>
        <taxon>Nematoda</taxon>
        <taxon>Chromadorea</taxon>
        <taxon>Rhabditida</taxon>
        <taxon>Rhabditina</taxon>
        <taxon>Rhabditomorpha</taxon>
        <taxon>Rhabditoidea</taxon>
        <taxon>Rhabditidae</taxon>
        <taxon>Diploscapter</taxon>
    </lineage>
</organism>
<dbReference type="CDD" id="cd17092">
    <property type="entry name" value="FERM1_F1_Myosin-VII"/>
    <property type="match status" value="1"/>
</dbReference>
<dbReference type="Pfam" id="PF00612">
    <property type="entry name" value="IQ"/>
    <property type="match status" value="2"/>
</dbReference>
<dbReference type="Pfam" id="PF00373">
    <property type="entry name" value="FERM_M"/>
    <property type="match status" value="2"/>
</dbReference>
<evidence type="ECO:0000256" key="1">
    <source>
        <dbReference type="ARBA" id="ARBA00004496"/>
    </source>
</evidence>
<protein>
    <recommendedName>
        <fullName evidence="19">Myosin motor domain-containing protein</fullName>
    </recommendedName>
</protein>
<dbReference type="InterPro" id="IPR001609">
    <property type="entry name" value="Myosin_head_motor_dom-like"/>
</dbReference>
<dbReference type="Gene3D" id="6.20.240.20">
    <property type="match status" value="1"/>
</dbReference>
<dbReference type="FunFam" id="1.10.10.820:FF:000001">
    <property type="entry name" value="Myosin heavy chain"/>
    <property type="match status" value="1"/>
</dbReference>
<dbReference type="PRINTS" id="PR00193">
    <property type="entry name" value="MYOSINHEAVY"/>
</dbReference>
<evidence type="ECO:0000256" key="7">
    <source>
        <dbReference type="ARBA" id="ARBA00022840"/>
    </source>
</evidence>
<dbReference type="EMBL" id="LIAE01007154">
    <property type="protein sequence ID" value="PAV81571.1"/>
    <property type="molecule type" value="Genomic_DNA"/>
</dbReference>
<keyword evidence="5" id="KW-0677">Repeat</keyword>
<dbReference type="SUPFAM" id="SSF54236">
    <property type="entry name" value="Ubiquitin-like"/>
    <property type="match status" value="2"/>
</dbReference>
<evidence type="ECO:0000259" key="14">
    <source>
        <dbReference type="PROSITE" id="PS50057"/>
    </source>
</evidence>
<dbReference type="Gene3D" id="1.20.120.720">
    <property type="entry name" value="Myosin VI head, motor domain, U50 subdomain"/>
    <property type="match status" value="1"/>
</dbReference>
<dbReference type="InterPro" id="IPR036106">
    <property type="entry name" value="MYSc_Myo7"/>
</dbReference>
<keyword evidence="4" id="KW-0963">Cytoplasm</keyword>
<dbReference type="InterPro" id="IPR000048">
    <property type="entry name" value="IQ_motif_EF-hand-BS"/>
</dbReference>
<evidence type="ECO:0000259" key="13">
    <source>
        <dbReference type="PROSITE" id="PS50002"/>
    </source>
</evidence>
<dbReference type="CDD" id="cd17093">
    <property type="entry name" value="FERM2_F1_Myosin-VII"/>
    <property type="match status" value="1"/>
</dbReference>
<dbReference type="FunFam" id="3.10.20.90:FF:000036">
    <property type="entry name" value="Unconventional myosin-VIIa"/>
    <property type="match status" value="1"/>
</dbReference>
<evidence type="ECO:0000256" key="12">
    <source>
        <dbReference type="PROSITE-ProRule" id="PRU00782"/>
    </source>
</evidence>
<evidence type="ECO:0000256" key="6">
    <source>
        <dbReference type="ARBA" id="ARBA00022741"/>
    </source>
</evidence>
<dbReference type="GO" id="GO:0003779">
    <property type="term" value="F:actin binding"/>
    <property type="evidence" value="ECO:0007669"/>
    <property type="project" value="UniProtKB-KW"/>
</dbReference>
<dbReference type="CDD" id="cd13198">
    <property type="entry name" value="FERM_C1_MyoVII"/>
    <property type="match status" value="1"/>
</dbReference>
<feature type="domain" description="FERM" evidence="14">
    <location>
        <begin position="1155"/>
        <end position="1464"/>
    </location>
</feature>
<dbReference type="FunFam" id="2.30.29.30:FF:000075">
    <property type="entry name" value="unconventional myosin-VIIa"/>
    <property type="match status" value="1"/>
</dbReference>
<dbReference type="InterPro" id="IPR019748">
    <property type="entry name" value="FERM_central"/>
</dbReference>
<dbReference type="GO" id="GO:0005737">
    <property type="term" value="C:cytoplasm"/>
    <property type="evidence" value="ECO:0007669"/>
    <property type="project" value="UniProtKB-SubCell"/>
</dbReference>